<dbReference type="PANTHER" id="PTHR45672:SF11">
    <property type="entry name" value="PROTEIN DISULFIDE-ISOMERASE C17H9.14C"/>
    <property type="match status" value="1"/>
</dbReference>
<comment type="caution">
    <text evidence="4">The sequence shown here is derived from an EMBL/GenBank/DDBJ whole genome shotgun (WGS) entry which is preliminary data.</text>
</comment>
<feature type="region of interest" description="Disordered" evidence="1">
    <location>
        <begin position="32"/>
        <end position="55"/>
    </location>
</feature>
<reference evidence="4" key="2">
    <citation type="submission" date="2022-01" db="EMBL/GenBank/DDBJ databases">
        <authorList>
            <person name="Hirooka S."/>
            <person name="Miyagishima S.Y."/>
        </authorList>
    </citation>
    <scope>NUCLEOTIDE SEQUENCE</scope>
    <source>
        <strain evidence="4">NBRC 102759</strain>
    </source>
</reference>
<protein>
    <recommendedName>
        <fullName evidence="3">Thioredoxin domain-containing protein</fullName>
    </recommendedName>
</protein>
<keyword evidence="5" id="KW-1185">Reference proteome</keyword>
<gene>
    <name evidence="4" type="ORF">GpartN1_g924.t1</name>
</gene>
<sequence>MKLQKSQLLQAALFAFIVLTCFYEQVDAKKKGGKASNSVSTSVSPSSQVESDKNRELSSHNIIELDSENWNKTLDGSKPAVVMFYLSWCDHCKDMEPHFQKLAESASDQVIVGRVNLEKNIELAKRFHVDGAPTVLYFAIKNSSTAQEVLVRKAEAIASQVNRLANATLFNLTDEELEMDLSQFVEAADLQLKYVDNISLNEIETVVAKRKTHLLVLFVTNGSEPEFEQNNHLAAFDVVAGIHKEIRAGIPETTDIQMGFVHVQGAEKWKDLGNKLGISTKEYKSKVILFPQPEKGKKVQPIDCDDVRDKGCKTADAIVSLLNEKANFGNIMINKANDLETDDLENDAG</sequence>
<organism evidence="4 5">
    <name type="scientific">Galdieria partita</name>
    <dbReference type="NCBI Taxonomy" id="83374"/>
    <lineage>
        <taxon>Eukaryota</taxon>
        <taxon>Rhodophyta</taxon>
        <taxon>Bangiophyceae</taxon>
        <taxon>Galdieriales</taxon>
        <taxon>Galdieriaceae</taxon>
        <taxon>Galdieria</taxon>
    </lineage>
</organism>
<dbReference type="SUPFAM" id="SSF52833">
    <property type="entry name" value="Thioredoxin-like"/>
    <property type="match status" value="1"/>
</dbReference>
<dbReference type="InterPro" id="IPR051063">
    <property type="entry name" value="PDI"/>
</dbReference>
<dbReference type="OrthoDB" id="2121326at2759"/>
<evidence type="ECO:0000313" key="4">
    <source>
        <dbReference type="EMBL" id="GJQ09133.1"/>
    </source>
</evidence>
<feature type="signal peptide" evidence="2">
    <location>
        <begin position="1"/>
        <end position="28"/>
    </location>
</feature>
<feature type="chain" id="PRO_5038649913" description="Thioredoxin domain-containing protein" evidence="2">
    <location>
        <begin position="29"/>
        <end position="349"/>
    </location>
</feature>
<dbReference type="AlphaFoldDB" id="A0A9C7PR50"/>
<evidence type="ECO:0000313" key="5">
    <source>
        <dbReference type="Proteomes" id="UP001061958"/>
    </source>
</evidence>
<dbReference type="EMBL" id="BQMJ01000006">
    <property type="protein sequence ID" value="GJQ09133.1"/>
    <property type="molecule type" value="Genomic_DNA"/>
</dbReference>
<dbReference type="InterPro" id="IPR013766">
    <property type="entry name" value="Thioredoxin_domain"/>
</dbReference>
<feature type="compositionally biased region" description="Low complexity" evidence="1">
    <location>
        <begin position="36"/>
        <end position="49"/>
    </location>
</feature>
<evidence type="ECO:0000256" key="2">
    <source>
        <dbReference type="SAM" id="SignalP"/>
    </source>
</evidence>
<dbReference type="InterPro" id="IPR036249">
    <property type="entry name" value="Thioredoxin-like_sf"/>
</dbReference>
<dbReference type="Pfam" id="PF00085">
    <property type="entry name" value="Thioredoxin"/>
    <property type="match status" value="1"/>
</dbReference>
<dbReference type="GO" id="GO:0003756">
    <property type="term" value="F:protein disulfide isomerase activity"/>
    <property type="evidence" value="ECO:0007669"/>
    <property type="project" value="TreeGrafter"/>
</dbReference>
<accession>A0A9C7PR50</accession>
<dbReference type="PANTHER" id="PTHR45672">
    <property type="entry name" value="PROTEIN DISULFIDE-ISOMERASE C17H9.14C-RELATED"/>
    <property type="match status" value="1"/>
</dbReference>
<keyword evidence="2" id="KW-0732">Signal</keyword>
<dbReference type="GO" id="GO:0005783">
    <property type="term" value="C:endoplasmic reticulum"/>
    <property type="evidence" value="ECO:0007669"/>
    <property type="project" value="TreeGrafter"/>
</dbReference>
<dbReference type="GO" id="GO:0006457">
    <property type="term" value="P:protein folding"/>
    <property type="evidence" value="ECO:0007669"/>
    <property type="project" value="TreeGrafter"/>
</dbReference>
<dbReference type="Proteomes" id="UP001061958">
    <property type="component" value="Unassembled WGS sequence"/>
</dbReference>
<name>A0A9C7PR50_9RHOD</name>
<dbReference type="PROSITE" id="PS51352">
    <property type="entry name" value="THIOREDOXIN_2"/>
    <property type="match status" value="1"/>
</dbReference>
<dbReference type="Gene3D" id="3.40.30.10">
    <property type="entry name" value="Glutaredoxin"/>
    <property type="match status" value="1"/>
</dbReference>
<evidence type="ECO:0000256" key="1">
    <source>
        <dbReference type="SAM" id="MobiDB-lite"/>
    </source>
</evidence>
<dbReference type="CDD" id="cd02961">
    <property type="entry name" value="PDI_a_family"/>
    <property type="match status" value="1"/>
</dbReference>
<feature type="domain" description="Thioredoxin" evidence="3">
    <location>
        <begin position="29"/>
        <end position="186"/>
    </location>
</feature>
<proteinExistence type="predicted"/>
<reference evidence="4" key="1">
    <citation type="journal article" date="2022" name="Proc. Natl. Acad. Sci. U.S.A.">
        <title>Life cycle and functional genomics of the unicellular red alga Galdieria for elucidating algal and plant evolution and industrial use.</title>
        <authorList>
            <person name="Hirooka S."/>
            <person name="Itabashi T."/>
            <person name="Ichinose T.M."/>
            <person name="Onuma R."/>
            <person name="Fujiwara T."/>
            <person name="Yamashita S."/>
            <person name="Jong L.W."/>
            <person name="Tomita R."/>
            <person name="Iwane A.H."/>
            <person name="Miyagishima S.Y."/>
        </authorList>
    </citation>
    <scope>NUCLEOTIDE SEQUENCE</scope>
    <source>
        <strain evidence="4">NBRC 102759</strain>
    </source>
</reference>
<evidence type="ECO:0000259" key="3">
    <source>
        <dbReference type="PROSITE" id="PS51352"/>
    </source>
</evidence>